<dbReference type="Pfam" id="PF05327">
    <property type="entry name" value="RRN3"/>
    <property type="match status" value="2"/>
</dbReference>
<dbReference type="InterPro" id="IPR007991">
    <property type="entry name" value="RNA_pol_I_trans_ini_fac_RRN3"/>
</dbReference>
<dbReference type="GO" id="GO:0001181">
    <property type="term" value="F:RNA polymerase I general transcription initiation factor activity"/>
    <property type="evidence" value="ECO:0007669"/>
    <property type="project" value="InterPro"/>
</dbReference>
<comment type="similarity">
    <text evidence="1">Belongs to the RRN3 family.</text>
</comment>
<organism evidence="2 3">
    <name type="scientific">Galdieria yellowstonensis</name>
    <dbReference type="NCBI Taxonomy" id="3028027"/>
    <lineage>
        <taxon>Eukaryota</taxon>
        <taxon>Rhodophyta</taxon>
        <taxon>Bangiophyceae</taxon>
        <taxon>Galdieriales</taxon>
        <taxon>Galdieriaceae</taxon>
        <taxon>Galdieria</taxon>
    </lineage>
</organism>
<keyword evidence="3" id="KW-1185">Reference proteome</keyword>
<dbReference type="AlphaFoldDB" id="A0AAV9ILZ3"/>
<dbReference type="GO" id="GO:0005634">
    <property type="term" value="C:nucleus"/>
    <property type="evidence" value="ECO:0007669"/>
    <property type="project" value="TreeGrafter"/>
</dbReference>
<accession>A0AAV9ILZ3</accession>
<dbReference type="GO" id="GO:0001042">
    <property type="term" value="F:RNA polymerase I core binding"/>
    <property type="evidence" value="ECO:0007669"/>
    <property type="project" value="TreeGrafter"/>
</dbReference>
<protein>
    <submittedName>
        <fullName evidence="2">Uncharacterized protein</fullName>
    </submittedName>
</protein>
<dbReference type="Proteomes" id="UP001300502">
    <property type="component" value="Unassembled WGS sequence"/>
</dbReference>
<proteinExistence type="inferred from homology"/>
<dbReference type="EMBL" id="JANCYU010000064">
    <property type="protein sequence ID" value="KAK4528440.1"/>
    <property type="molecule type" value="Genomic_DNA"/>
</dbReference>
<gene>
    <name evidence="2" type="ORF">GAYE_SCF56G6383</name>
</gene>
<evidence type="ECO:0000313" key="2">
    <source>
        <dbReference type="EMBL" id="KAK4528440.1"/>
    </source>
</evidence>
<name>A0AAV9ILZ3_9RHOD</name>
<evidence type="ECO:0000313" key="3">
    <source>
        <dbReference type="Proteomes" id="UP001300502"/>
    </source>
</evidence>
<dbReference type="PANTHER" id="PTHR12790:SF0">
    <property type="entry name" value="RNA POLYMERASE I-SPECIFIC TRANSCRIPTION INITIATION FACTOR RRN3-RELATED"/>
    <property type="match status" value="1"/>
</dbReference>
<comment type="caution">
    <text evidence="2">The sequence shown here is derived from an EMBL/GenBank/DDBJ whole genome shotgun (WGS) entry which is preliminary data.</text>
</comment>
<dbReference type="PANTHER" id="PTHR12790">
    <property type="entry name" value="TRANSCRIPTION INITIATION FACTOR IA RRN3"/>
    <property type="match status" value="1"/>
</dbReference>
<reference evidence="2 3" key="1">
    <citation type="submission" date="2022-07" db="EMBL/GenBank/DDBJ databases">
        <title>Genome-wide signatures of adaptation to extreme environments.</title>
        <authorList>
            <person name="Cho C.H."/>
            <person name="Yoon H.S."/>
        </authorList>
    </citation>
    <scope>NUCLEOTIDE SEQUENCE [LARGE SCALE GENOMIC DNA]</scope>
    <source>
        <strain evidence="2 3">108.79 E11</strain>
    </source>
</reference>
<sequence>MRAAAEDPPQEDNDESRRLAFCIEAKRRGDAVSYFRFLEQLGSSQGELLSAKIQAVTKNAAKKHPELEELILHCLDFDWEANATSHVALNAFTNFVLTVTSLHVNYVEPVIASLTKNIVCKDYSQVTQLEEQAVKEEVDASGTKIIPQSGSLLSRILQLLQLVVDGYPTSSRLVYNSIHSNAPHKLRSLADQRIFIYGALLLSKTFRDIRQAVVFLVVEKLIEVDAEASQILKKEKYSPVSDSMAEEELETKEIADMVNKMDKLMEQVLLFIRQLDNSSEVQSFRSYFMNAFIRLVLPLLHLRFTPFLFCILYGSSMEETQELLWRLWSIFTDGKNYEETRIFSVKYCSFMLSSLRVVRYEMVVRWLSMAVSWLHEYLELHENNCCHIFQEEEEDNDMLVSGSWKSEGSEWLTEDNMLVDPLNPSKRLNVYAMDCKHRIFYHTLDAVFYVMLSRGNSLLSFEYNRGKDSLQRGNLVEKFRSFRLARILRSSLCPLLFLPREHSRKFIYWAFSLRLFDCRDLLEMTSDETMSDIFIEKESYVSMIPLDMLESCSKWSLEILRKPDDLYFSEDE</sequence>
<dbReference type="GO" id="GO:0006361">
    <property type="term" value="P:transcription initiation at RNA polymerase I promoter"/>
    <property type="evidence" value="ECO:0007669"/>
    <property type="project" value="InterPro"/>
</dbReference>
<evidence type="ECO:0000256" key="1">
    <source>
        <dbReference type="ARBA" id="ARBA00010098"/>
    </source>
</evidence>